<comment type="caution">
    <text evidence="8">The sequence shown here is derived from an EMBL/GenBank/DDBJ whole genome shotgun (WGS) entry which is preliminary data.</text>
</comment>
<evidence type="ECO:0000256" key="3">
    <source>
        <dbReference type="ARBA" id="ARBA00023082"/>
    </source>
</evidence>
<dbReference type="NCBIfam" id="TIGR02937">
    <property type="entry name" value="sigma70-ECF"/>
    <property type="match status" value="1"/>
</dbReference>
<dbReference type="InterPro" id="IPR014284">
    <property type="entry name" value="RNA_pol_sigma-70_dom"/>
</dbReference>
<dbReference type="InterPro" id="IPR007627">
    <property type="entry name" value="RNA_pol_sigma70_r2"/>
</dbReference>
<evidence type="ECO:0000313" key="9">
    <source>
        <dbReference type="Proteomes" id="UP001172737"/>
    </source>
</evidence>
<keyword evidence="9" id="KW-1185">Reference proteome</keyword>
<dbReference type="RefSeq" id="WP_301118474.1">
    <property type="nucleotide sequence ID" value="NZ_JAUHPX010000002.1"/>
</dbReference>
<evidence type="ECO:0000259" key="6">
    <source>
        <dbReference type="Pfam" id="PF04542"/>
    </source>
</evidence>
<feature type="domain" description="RNA polymerase sigma factor 70 region 4 type 2" evidence="7">
    <location>
        <begin position="103"/>
        <end position="154"/>
    </location>
</feature>
<dbReference type="InterPro" id="IPR013324">
    <property type="entry name" value="RNA_pol_sigma_r3/r4-like"/>
</dbReference>
<dbReference type="AlphaFoldDB" id="A0AAW7M043"/>
<dbReference type="GO" id="GO:0006352">
    <property type="term" value="P:DNA-templated transcription initiation"/>
    <property type="evidence" value="ECO:0007669"/>
    <property type="project" value="InterPro"/>
</dbReference>
<dbReference type="Pfam" id="PF08281">
    <property type="entry name" value="Sigma70_r4_2"/>
    <property type="match status" value="1"/>
</dbReference>
<evidence type="ECO:0000256" key="1">
    <source>
        <dbReference type="ARBA" id="ARBA00010641"/>
    </source>
</evidence>
<evidence type="ECO:0000256" key="5">
    <source>
        <dbReference type="ARBA" id="ARBA00023163"/>
    </source>
</evidence>
<evidence type="ECO:0000256" key="2">
    <source>
        <dbReference type="ARBA" id="ARBA00023015"/>
    </source>
</evidence>
<sequence length="182" mass="20597">MRAWHGVLDTLVRERRSRLVGYAYLLAGDRPTAEDLVHDAIIRTFSRARRLDHVNEAEAYVRRTILTQFLNRRDHAAMARSKLPLLVERDAPPADEHAGEHDAVVVALRRLPPRQRACVVLRHVEGLTTAETADRMGVSEGAVKRYLHDALAAMRETLGGFGFGDRDDDEDLTAVETRRRAR</sequence>
<dbReference type="InterPro" id="IPR013249">
    <property type="entry name" value="RNA_pol_sigma70_r4_t2"/>
</dbReference>
<proteinExistence type="inferred from homology"/>
<protein>
    <submittedName>
        <fullName evidence="8">Sigma-70 family RNA polymerase sigma factor</fullName>
    </submittedName>
</protein>
<dbReference type="Gene3D" id="1.10.1740.10">
    <property type="match status" value="1"/>
</dbReference>
<dbReference type="EMBL" id="JAUHPX010000002">
    <property type="protein sequence ID" value="MDN4487414.1"/>
    <property type="molecule type" value="Genomic_DNA"/>
</dbReference>
<dbReference type="PANTHER" id="PTHR43133">
    <property type="entry name" value="RNA POLYMERASE ECF-TYPE SIGMA FACTO"/>
    <property type="match status" value="1"/>
</dbReference>
<keyword evidence="3" id="KW-0731">Sigma factor</keyword>
<evidence type="ECO:0000313" key="8">
    <source>
        <dbReference type="EMBL" id="MDN4487414.1"/>
    </source>
</evidence>
<dbReference type="Gene3D" id="1.10.10.10">
    <property type="entry name" value="Winged helix-like DNA-binding domain superfamily/Winged helix DNA-binding domain"/>
    <property type="match status" value="1"/>
</dbReference>
<reference evidence="8" key="1">
    <citation type="submission" date="2023-06" db="EMBL/GenBank/DDBJ databases">
        <title>Sysu t00039.</title>
        <authorList>
            <person name="Gao L."/>
            <person name="Fang B.-Z."/>
            <person name="Li W.-J."/>
        </authorList>
    </citation>
    <scope>NUCLEOTIDE SEQUENCE</scope>
    <source>
        <strain evidence="8">SYSU T00039</strain>
    </source>
</reference>
<dbReference type="PANTHER" id="PTHR43133:SF50">
    <property type="entry name" value="ECF RNA POLYMERASE SIGMA FACTOR SIGM"/>
    <property type="match status" value="1"/>
</dbReference>
<gene>
    <name evidence="8" type="ORF">QQX10_04435</name>
</gene>
<dbReference type="SUPFAM" id="SSF88659">
    <property type="entry name" value="Sigma3 and sigma4 domains of RNA polymerase sigma factors"/>
    <property type="match status" value="1"/>
</dbReference>
<feature type="domain" description="RNA polymerase sigma-70 region 2" evidence="6">
    <location>
        <begin position="11"/>
        <end position="72"/>
    </location>
</feature>
<evidence type="ECO:0000256" key="4">
    <source>
        <dbReference type="ARBA" id="ARBA00023125"/>
    </source>
</evidence>
<keyword evidence="4" id="KW-0238">DNA-binding</keyword>
<dbReference type="Proteomes" id="UP001172737">
    <property type="component" value="Unassembled WGS sequence"/>
</dbReference>
<name>A0AAW7M043_9MICO</name>
<dbReference type="Pfam" id="PF04542">
    <property type="entry name" value="Sigma70_r2"/>
    <property type="match status" value="1"/>
</dbReference>
<dbReference type="InterPro" id="IPR036388">
    <property type="entry name" value="WH-like_DNA-bd_sf"/>
</dbReference>
<comment type="similarity">
    <text evidence="1">Belongs to the sigma-70 factor family. ECF subfamily.</text>
</comment>
<accession>A0AAW7M043</accession>
<dbReference type="GO" id="GO:0003677">
    <property type="term" value="F:DNA binding"/>
    <property type="evidence" value="ECO:0007669"/>
    <property type="project" value="UniProtKB-KW"/>
</dbReference>
<dbReference type="InterPro" id="IPR013325">
    <property type="entry name" value="RNA_pol_sigma_r2"/>
</dbReference>
<dbReference type="SUPFAM" id="SSF88946">
    <property type="entry name" value="Sigma2 domain of RNA polymerase sigma factors"/>
    <property type="match status" value="1"/>
</dbReference>
<dbReference type="InterPro" id="IPR039425">
    <property type="entry name" value="RNA_pol_sigma-70-like"/>
</dbReference>
<dbReference type="GO" id="GO:0016987">
    <property type="term" value="F:sigma factor activity"/>
    <property type="evidence" value="ECO:0007669"/>
    <property type="project" value="UniProtKB-KW"/>
</dbReference>
<evidence type="ECO:0000259" key="7">
    <source>
        <dbReference type="Pfam" id="PF08281"/>
    </source>
</evidence>
<keyword evidence="5" id="KW-0804">Transcription</keyword>
<dbReference type="CDD" id="cd06171">
    <property type="entry name" value="Sigma70_r4"/>
    <property type="match status" value="1"/>
</dbReference>
<organism evidence="8 9">
    <name type="scientific">Demequina lignilytica</name>
    <dbReference type="NCBI Taxonomy" id="3051663"/>
    <lineage>
        <taxon>Bacteria</taxon>
        <taxon>Bacillati</taxon>
        <taxon>Actinomycetota</taxon>
        <taxon>Actinomycetes</taxon>
        <taxon>Micrococcales</taxon>
        <taxon>Demequinaceae</taxon>
        <taxon>Demequina</taxon>
    </lineage>
</organism>
<keyword evidence="2" id="KW-0805">Transcription regulation</keyword>